<accession>A0A836G2W9</accession>
<dbReference type="Proteomes" id="UP000673552">
    <property type="component" value="Chromosome 36"/>
</dbReference>
<reference evidence="2 3" key="1">
    <citation type="submission" date="2021-03" db="EMBL/GenBank/DDBJ databases">
        <title>Leishmania (Mundinia) martiniquensis Genome sequencing and assembly.</title>
        <authorList>
            <person name="Almutairi H."/>
            <person name="Gatherer D."/>
        </authorList>
    </citation>
    <scope>NUCLEOTIDE SEQUENCE [LARGE SCALE GENOMIC DNA]</scope>
    <source>
        <strain evidence="2">LSCM1</strain>
    </source>
</reference>
<protein>
    <submittedName>
        <fullName evidence="2">Uncharacterized protein</fullName>
    </submittedName>
</protein>
<evidence type="ECO:0000313" key="3">
    <source>
        <dbReference type="Proteomes" id="UP000673552"/>
    </source>
</evidence>
<feature type="compositionally biased region" description="Low complexity" evidence="1">
    <location>
        <begin position="781"/>
        <end position="793"/>
    </location>
</feature>
<dbReference type="GeneID" id="92510663"/>
<feature type="compositionally biased region" description="Polar residues" evidence="1">
    <location>
        <begin position="312"/>
        <end position="347"/>
    </location>
</feature>
<dbReference type="Gene3D" id="3.40.50.1820">
    <property type="entry name" value="alpha/beta hydrolase"/>
    <property type="match status" value="2"/>
</dbReference>
<evidence type="ECO:0000256" key="1">
    <source>
        <dbReference type="SAM" id="MobiDB-lite"/>
    </source>
</evidence>
<keyword evidence="3" id="KW-1185">Reference proteome</keyword>
<gene>
    <name evidence="2" type="ORF">LSCM1_00501</name>
</gene>
<dbReference type="KEGG" id="lmat:92510663"/>
<dbReference type="SUPFAM" id="SSF53474">
    <property type="entry name" value="alpha/beta-Hydrolases"/>
    <property type="match status" value="2"/>
</dbReference>
<dbReference type="OrthoDB" id="408373at2759"/>
<organism evidence="2 3">
    <name type="scientific">Leishmania martiniquensis</name>
    <dbReference type="NCBI Taxonomy" id="1580590"/>
    <lineage>
        <taxon>Eukaryota</taxon>
        <taxon>Discoba</taxon>
        <taxon>Euglenozoa</taxon>
        <taxon>Kinetoplastea</taxon>
        <taxon>Metakinetoplastina</taxon>
        <taxon>Trypanosomatida</taxon>
        <taxon>Trypanosomatidae</taxon>
        <taxon>Leishmaniinae</taxon>
        <taxon>Leishmania</taxon>
    </lineage>
</organism>
<feature type="region of interest" description="Disordered" evidence="1">
    <location>
        <begin position="768"/>
        <end position="809"/>
    </location>
</feature>
<comment type="caution">
    <text evidence="2">The sequence shown here is derived from an EMBL/GenBank/DDBJ whole genome shotgun (WGS) entry which is preliminary data.</text>
</comment>
<evidence type="ECO:0000313" key="2">
    <source>
        <dbReference type="EMBL" id="KAG5464319.1"/>
    </source>
</evidence>
<dbReference type="RefSeq" id="XP_067174256.1">
    <property type="nucleotide sequence ID" value="XM_067318151.1"/>
</dbReference>
<feature type="region of interest" description="Disordered" evidence="1">
    <location>
        <begin position="274"/>
        <end position="382"/>
    </location>
</feature>
<sequence length="998" mass="107688">MNIHISGNLSKTTVIFIAGWPDTCDVFRDNLMAALAADYRIVGVTLPGFDDEHPFLKELRREYRAEAQSELETLRHDEEGASSASKTPGLTRNGILSPLCWFFSVFTALWCDGTSGRSPRTRTQAPLQSFGLPNRCSSLEPFRTSWKGHSFQDLVTLLEIAVDTAMETCNYCPPAVSPTAAEERADAADGYDCTGETETSERSTDAFATHQLPPTYTQPALIAHDWGCFLAYELLLARPGLFSRIVALDIGAYCFDSDVAHVERMCALVSGQERSNSAADHGSPRVAAETQCSSKEKRAPKSAASGPVVAATHQTSDTRATKSTQQGLAQPQSSSPLGATWSAGTTTHRGRPGGLLDGPKSLSTPPQMHSGPSSPGTKRSLASQYAIRQRRGVVVPQHASNCKRLFVALYQSFLIACALFVPGRLARWLLGLFASVAGRPSYSFDPQMVTTPAMVLLNHTLNARFFARHPFAIENRGALQVPMLLQTQEPIRSLLSAAAGPTTTSHVGHGKSKGPALHVTLGWKIMLIPYLEKVPGSAFPVTATSGNQSWLQLNGHRDASSRYPLYEANTHEASQGGGDAIRQLSHAKQAPQYSLFGDRCADNFAATESGAGTEKRRCSFAKKKSLLAAAHVVFSSYAKGAQLEFDEWNSLSTASRGIFSGNRSGIGSSGEHDPYTPVNGIASPMWVAEDPLAFTGAQSFMEVNRPAEAAGEEVLWSLAADNTHARGGDHADTSPVSSSGGAGQMHVAKRRLFYQAVVFPPLSCDGDGPSTTSLHDDVDDTASGGSSAASHSTVRGRGCKSSRASSARRPLEVRPFPLQSWIYLRYWLGSFLLRFVSLVSSLLGEKQAKHQSSALGDGAASLGVGRAPRTASSNVMTTAMTTIYRQLPATPSLAADVSTLPGNGDVVLKPKSYAPLVTQRYFVPLPIPILFMYGGEKRFMFHADHWCQYIRQYQRSRDGISDVVEVQGGGHWFFAEKKYQKKVADRIAEFLAAEAKTP</sequence>
<dbReference type="AlphaFoldDB" id="A0A836G2W9"/>
<proteinExistence type="predicted"/>
<feature type="compositionally biased region" description="Polar residues" evidence="1">
    <location>
        <begin position="361"/>
        <end position="382"/>
    </location>
</feature>
<dbReference type="EMBL" id="JAFEUZ010000036">
    <property type="protein sequence ID" value="KAG5464319.1"/>
    <property type="molecule type" value="Genomic_DNA"/>
</dbReference>
<name>A0A836G2W9_9TRYP</name>
<dbReference type="InterPro" id="IPR029058">
    <property type="entry name" value="AB_hydrolase_fold"/>
</dbReference>